<sequence length="82" mass="9262">MARVMEDGDGRVVVGHPLVQCGGGAQPAVAGYPLPEEPPPQPSRRRGRPYHYRRPSSTFASFRIFAMSNYRNFDWILIKTPF</sequence>
<feature type="region of interest" description="Disordered" evidence="1">
    <location>
        <begin position="23"/>
        <end position="52"/>
    </location>
</feature>
<feature type="compositionally biased region" description="Basic residues" evidence="1">
    <location>
        <begin position="43"/>
        <end position="52"/>
    </location>
</feature>
<dbReference type="Proteomes" id="UP000479710">
    <property type="component" value="Unassembled WGS sequence"/>
</dbReference>
<comment type="caution">
    <text evidence="2">The sequence shown here is derived from an EMBL/GenBank/DDBJ whole genome shotgun (WGS) entry which is preliminary data.</text>
</comment>
<evidence type="ECO:0000256" key="1">
    <source>
        <dbReference type="SAM" id="MobiDB-lite"/>
    </source>
</evidence>
<accession>A0A6G1DZ19</accession>
<name>A0A6G1DZ19_9ORYZ</name>
<keyword evidence="3" id="KW-1185">Reference proteome</keyword>
<protein>
    <submittedName>
        <fullName evidence="2">Uncharacterized protein</fullName>
    </submittedName>
</protein>
<dbReference type="EMBL" id="SPHZ02000005">
    <property type="protein sequence ID" value="KAF0917759.1"/>
    <property type="molecule type" value="Genomic_DNA"/>
</dbReference>
<reference evidence="2 3" key="1">
    <citation type="submission" date="2019-11" db="EMBL/GenBank/DDBJ databases">
        <title>Whole genome sequence of Oryza granulata.</title>
        <authorList>
            <person name="Li W."/>
        </authorList>
    </citation>
    <scope>NUCLEOTIDE SEQUENCE [LARGE SCALE GENOMIC DNA]</scope>
    <source>
        <strain evidence="3">cv. Menghai</strain>
        <tissue evidence="2">Leaf</tissue>
    </source>
</reference>
<proteinExistence type="predicted"/>
<dbReference type="AlphaFoldDB" id="A0A6G1DZ19"/>
<evidence type="ECO:0000313" key="3">
    <source>
        <dbReference type="Proteomes" id="UP000479710"/>
    </source>
</evidence>
<organism evidence="2 3">
    <name type="scientific">Oryza meyeriana var. granulata</name>
    <dbReference type="NCBI Taxonomy" id="110450"/>
    <lineage>
        <taxon>Eukaryota</taxon>
        <taxon>Viridiplantae</taxon>
        <taxon>Streptophyta</taxon>
        <taxon>Embryophyta</taxon>
        <taxon>Tracheophyta</taxon>
        <taxon>Spermatophyta</taxon>
        <taxon>Magnoliopsida</taxon>
        <taxon>Liliopsida</taxon>
        <taxon>Poales</taxon>
        <taxon>Poaceae</taxon>
        <taxon>BOP clade</taxon>
        <taxon>Oryzoideae</taxon>
        <taxon>Oryzeae</taxon>
        <taxon>Oryzinae</taxon>
        <taxon>Oryza</taxon>
        <taxon>Oryza meyeriana</taxon>
    </lineage>
</organism>
<evidence type="ECO:0000313" key="2">
    <source>
        <dbReference type="EMBL" id="KAF0917759.1"/>
    </source>
</evidence>
<dbReference type="OrthoDB" id="10582355at2759"/>
<gene>
    <name evidence="2" type="ORF">E2562_021254</name>
</gene>